<feature type="compositionally biased region" description="Basic and acidic residues" evidence="1">
    <location>
        <begin position="218"/>
        <end position="229"/>
    </location>
</feature>
<dbReference type="EMBL" id="JAPIUZ010000019">
    <property type="protein sequence ID" value="MCX2564813.1"/>
    <property type="molecule type" value="Genomic_DNA"/>
</dbReference>
<feature type="compositionally biased region" description="Acidic residues" evidence="1">
    <location>
        <begin position="8"/>
        <end position="21"/>
    </location>
</feature>
<dbReference type="Proteomes" id="UP001301152">
    <property type="component" value="Unassembled WGS sequence"/>
</dbReference>
<dbReference type="RefSeq" id="WP_173560437.1">
    <property type="nucleotide sequence ID" value="NZ_JAPIUZ010000019.1"/>
</dbReference>
<protein>
    <submittedName>
        <fullName evidence="3">DUF2335 domain-containing protein</fullName>
    </submittedName>
</protein>
<keyword evidence="4" id="KW-1185">Reference proteome</keyword>
<organism evidence="3 4">
    <name type="scientific">Acetobacter thailandicus</name>
    <dbReference type="NCBI Taxonomy" id="1502842"/>
    <lineage>
        <taxon>Bacteria</taxon>
        <taxon>Pseudomonadati</taxon>
        <taxon>Pseudomonadota</taxon>
        <taxon>Alphaproteobacteria</taxon>
        <taxon>Acetobacterales</taxon>
        <taxon>Acetobacteraceae</taxon>
        <taxon>Acetobacter</taxon>
    </lineage>
</organism>
<evidence type="ECO:0000313" key="4">
    <source>
        <dbReference type="Proteomes" id="UP001301152"/>
    </source>
</evidence>
<feature type="region of interest" description="Disordered" evidence="1">
    <location>
        <begin position="1"/>
        <end position="34"/>
    </location>
</feature>
<keyword evidence="2" id="KW-0472">Membrane</keyword>
<keyword evidence="2" id="KW-1133">Transmembrane helix</keyword>
<evidence type="ECO:0000313" key="3">
    <source>
        <dbReference type="EMBL" id="MCX2564813.1"/>
    </source>
</evidence>
<proteinExistence type="predicted"/>
<name>A0ABT3QHP3_9PROT</name>
<reference evidence="3 4" key="1">
    <citation type="submission" date="2022-11" db="EMBL/GenBank/DDBJ databases">
        <title>Genome sequencing of Acetobacter type strain.</title>
        <authorList>
            <person name="Heo J."/>
            <person name="Lee D."/>
            <person name="Han B.-H."/>
            <person name="Hong S.-B."/>
            <person name="Kwon S.-W."/>
        </authorList>
    </citation>
    <scope>NUCLEOTIDE SEQUENCE [LARGE SCALE GENOMIC DNA]</scope>
    <source>
        <strain evidence="3 4">KACC 21253</strain>
    </source>
</reference>
<dbReference type="InterPro" id="IPR019284">
    <property type="entry name" value="RP532"/>
</dbReference>
<comment type="caution">
    <text evidence="3">The sequence shown here is derived from an EMBL/GenBank/DDBJ whole genome shotgun (WGS) entry which is preliminary data.</text>
</comment>
<feature type="transmembrane region" description="Helical" evidence="2">
    <location>
        <begin position="155"/>
        <end position="173"/>
    </location>
</feature>
<gene>
    <name evidence="3" type="ORF">OQ497_12855</name>
</gene>
<evidence type="ECO:0000256" key="2">
    <source>
        <dbReference type="SAM" id="Phobius"/>
    </source>
</evidence>
<keyword evidence="2" id="KW-0812">Transmembrane</keyword>
<evidence type="ECO:0000256" key="1">
    <source>
        <dbReference type="SAM" id="MobiDB-lite"/>
    </source>
</evidence>
<sequence length="229" mass="24953">MNANADSTPEEDDQSETESENTENIKPSEEGTVSVEVEAGTPVTLKLTEVPRTINSLPPYMFPPTMGQAALLHASSQQQQQHAWNAPVPPPEAAERFEKLCPGSFERMLRMAEKEQDNQIDLNQKQIAIAQKTSENQVILATRAQDFLATDTRRGHFLGALISVLAMTGAGAAEVYDQAAIGIAFLSVPIMTVAIAFINSHKSNKSTAKNANPQKNVEPAEKKEEPKQD</sequence>
<feature type="compositionally biased region" description="Polar residues" evidence="1">
    <location>
        <begin position="205"/>
        <end position="215"/>
    </location>
</feature>
<feature type="region of interest" description="Disordered" evidence="1">
    <location>
        <begin position="204"/>
        <end position="229"/>
    </location>
</feature>
<dbReference type="Pfam" id="PF10097">
    <property type="entry name" value="DUF2335"/>
    <property type="match status" value="1"/>
</dbReference>
<accession>A0ABT3QHP3</accession>
<feature type="transmembrane region" description="Helical" evidence="2">
    <location>
        <begin position="179"/>
        <end position="199"/>
    </location>
</feature>